<dbReference type="EMBL" id="BPLQ01013532">
    <property type="protein sequence ID" value="GIY72913.1"/>
    <property type="molecule type" value="Genomic_DNA"/>
</dbReference>
<sequence length="92" mass="11032">MNFLKERQSTPRHFKDVGSKKKTKKEFEMGPELLKTISFKLNEFHESRDKFQQALMTIISTTYIIPFQRIDKRELFPFLVFRTFVLHPFGCS</sequence>
<comment type="caution">
    <text evidence="2">The sequence shown here is derived from an EMBL/GenBank/DDBJ whole genome shotgun (WGS) entry which is preliminary data.</text>
</comment>
<name>A0AAV4VSC9_9ARAC</name>
<organism evidence="2 3">
    <name type="scientific">Caerostris darwini</name>
    <dbReference type="NCBI Taxonomy" id="1538125"/>
    <lineage>
        <taxon>Eukaryota</taxon>
        <taxon>Metazoa</taxon>
        <taxon>Ecdysozoa</taxon>
        <taxon>Arthropoda</taxon>
        <taxon>Chelicerata</taxon>
        <taxon>Arachnida</taxon>
        <taxon>Araneae</taxon>
        <taxon>Araneomorphae</taxon>
        <taxon>Entelegynae</taxon>
        <taxon>Araneoidea</taxon>
        <taxon>Araneidae</taxon>
        <taxon>Caerostris</taxon>
    </lineage>
</organism>
<dbReference type="Proteomes" id="UP001054837">
    <property type="component" value="Unassembled WGS sequence"/>
</dbReference>
<feature type="compositionally biased region" description="Basic and acidic residues" evidence="1">
    <location>
        <begin position="1"/>
        <end position="19"/>
    </location>
</feature>
<gene>
    <name evidence="2" type="ORF">CDAR_277341</name>
</gene>
<protein>
    <submittedName>
        <fullName evidence="2">Uncharacterized protein</fullName>
    </submittedName>
</protein>
<reference evidence="2 3" key="1">
    <citation type="submission" date="2021-06" db="EMBL/GenBank/DDBJ databases">
        <title>Caerostris darwini draft genome.</title>
        <authorList>
            <person name="Kono N."/>
            <person name="Arakawa K."/>
        </authorList>
    </citation>
    <scope>NUCLEOTIDE SEQUENCE [LARGE SCALE GENOMIC DNA]</scope>
</reference>
<keyword evidence="3" id="KW-1185">Reference proteome</keyword>
<proteinExistence type="predicted"/>
<feature type="region of interest" description="Disordered" evidence="1">
    <location>
        <begin position="1"/>
        <end position="22"/>
    </location>
</feature>
<accession>A0AAV4VSC9</accession>
<evidence type="ECO:0000256" key="1">
    <source>
        <dbReference type="SAM" id="MobiDB-lite"/>
    </source>
</evidence>
<dbReference type="AlphaFoldDB" id="A0AAV4VSC9"/>
<evidence type="ECO:0000313" key="2">
    <source>
        <dbReference type="EMBL" id="GIY72913.1"/>
    </source>
</evidence>
<evidence type="ECO:0000313" key="3">
    <source>
        <dbReference type="Proteomes" id="UP001054837"/>
    </source>
</evidence>